<accession>A0ABU7LTI7</accession>
<evidence type="ECO:0000313" key="4">
    <source>
        <dbReference type="Proteomes" id="UP001354971"/>
    </source>
</evidence>
<protein>
    <submittedName>
        <fullName evidence="3">Uncharacterized protein</fullName>
    </submittedName>
</protein>
<evidence type="ECO:0000256" key="1">
    <source>
        <dbReference type="SAM" id="MobiDB-lite"/>
    </source>
</evidence>
<feature type="transmembrane region" description="Helical" evidence="2">
    <location>
        <begin position="96"/>
        <end position="117"/>
    </location>
</feature>
<feature type="region of interest" description="Disordered" evidence="1">
    <location>
        <begin position="1"/>
        <end position="21"/>
    </location>
</feature>
<feature type="transmembrane region" description="Helical" evidence="2">
    <location>
        <begin position="227"/>
        <end position="245"/>
    </location>
</feature>
<name>A0ABU7LTI7_9PROT</name>
<keyword evidence="2" id="KW-0812">Transmembrane</keyword>
<reference evidence="3 4" key="1">
    <citation type="submission" date="2024-01" db="EMBL/GenBank/DDBJ databases">
        <title>Hyphobacterium bacterium isolated from marine sediment.</title>
        <authorList>
            <person name="Zhao S."/>
        </authorList>
    </citation>
    <scope>NUCLEOTIDE SEQUENCE [LARGE SCALE GENOMIC DNA]</scope>
    <source>
        <strain evidence="4">HN65</strain>
    </source>
</reference>
<keyword evidence="2" id="KW-1133">Transmembrane helix</keyword>
<keyword evidence="4" id="KW-1185">Reference proteome</keyword>
<dbReference type="RefSeq" id="WP_330199893.1">
    <property type="nucleotide sequence ID" value="NZ_JAZDRP010000010.1"/>
</dbReference>
<sequence>MAANDFNPVAGPQYYKPEDERDHRSRSLASDHFASGAHIQDFDLQFSLSRARRDFENLKAFRRTSGWAFDDPIGKEKSGNAGKPIERSAIYPDSHILTFSVLAVLVLFEGLANAYFFSGSSDLGLLGGWLQAITVSFVNVITAFFVIGYLCLRHMTNPQKRWSFMAAIIGLPVAVAFIAVLNLAAAHYRDLLEIHAATLALGGTEVTGELIAPIQHLIAAPFSFQTLEAYLLLTLGLTFAIIAAYKGRTFDDAIPGFGVVQRRAERSARELNRVVKKAAGGRNSPDEQIAEAQLLLMEMAEDFGSARPR</sequence>
<proteinExistence type="predicted"/>
<comment type="caution">
    <text evidence="3">The sequence shown here is derived from an EMBL/GenBank/DDBJ whole genome shotgun (WGS) entry which is preliminary data.</text>
</comment>
<dbReference type="EMBL" id="JAZDRP010000010">
    <property type="protein sequence ID" value="MEE2527231.1"/>
    <property type="molecule type" value="Genomic_DNA"/>
</dbReference>
<evidence type="ECO:0000256" key="2">
    <source>
        <dbReference type="SAM" id="Phobius"/>
    </source>
</evidence>
<evidence type="ECO:0000313" key="3">
    <source>
        <dbReference type="EMBL" id="MEE2527231.1"/>
    </source>
</evidence>
<dbReference type="Proteomes" id="UP001354971">
    <property type="component" value="Unassembled WGS sequence"/>
</dbReference>
<organism evidence="3 4">
    <name type="scientific">Hyphobacterium lacteum</name>
    <dbReference type="NCBI Taxonomy" id="3116575"/>
    <lineage>
        <taxon>Bacteria</taxon>
        <taxon>Pseudomonadati</taxon>
        <taxon>Pseudomonadota</taxon>
        <taxon>Alphaproteobacteria</taxon>
        <taxon>Maricaulales</taxon>
        <taxon>Maricaulaceae</taxon>
        <taxon>Hyphobacterium</taxon>
    </lineage>
</organism>
<feature type="transmembrane region" description="Helical" evidence="2">
    <location>
        <begin position="164"/>
        <end position="185"/>
    </location>
</feature>
<keyword evidence="2" id="KW-0472">Membrane</keyword>
<gene>
    <name evidence="3" type="ORF">V0U79_12735</name>
</gene>
<feature type="transmembrane region" description="Helical" evidence="2">
    <location>
        <begin position="129"/>
        <end position="152"/>
    </location>
</feature>